<dbReference type="OrthoDB" id="6500128at2759"/>
<dbReference type="Pfam" id="PF00664">
    <property type="entry name" value="ABC_membrane"/>
    <property type="match status" value="2"/>
</dbReference>
<dbReference type="CDD" id="cd18604">
    <property type="entry name" value="ABC_6TM_VMR1_D2_like"/>
    <property type="match status" value="1"/>
</dbReference>
<feature type="transmembrane region" description="Helical" evidence="10">
    <location>
        <begin position="1243"/>
        <end position="1262"/>
    </location>
</feature>
<evidence type="ECO:0000256" key="7">
    <source>
        <dbReference type="ARBA" id="ARBA00022989"/>
    </source>
</evidence>
<feature type="transmembrane region" description="Helical" evidence="10">
    <location>
        <begin position="1274"/>
        <end position="1294"/>
    </location>
</feature>
<dbReference type="GO" id="GO:0005524">
    <property type="term" value="F:ATP binding"/>
    <property type="evidence" value="ECO:0007669"/>
    <property type="project" value="UniProtKB-KW"/>
</dbReference>
<evidence type="ECO:0000256" key="1">
    <source>
        <dbReference type="ARBA" id="ARBA00004141"/>
    </source>
</evidence>
<feature type="transmembrane region" description="Helical" evidence="10">
    <location>
        <begin position="526"/>
        <end position="546"/>
    </location>
</feature>
<dbReference type="EMBL" id="KZ857436">
    <property type="protein sequence ID" value="RDX45541.1"/>
    <property type="molecule type" value="Genomic_DNA"/>
</dbReference>
<feature type="domain" description="ABC transporter" evidence="11">
    <location>
        <begin position="713"/>
        <end position="956"/>
    </location>
</feature>
<dbReference type="InterPro" id="IPR027417">
    <property type="entry name" value="P-loop_NTPase"/>
</dbReference>
<keyword evidence="14" id="KW-1185">Reference proteome</keyword>
<keyword evidence="7 10" id="KW-1133">Transmembrane helix</keyword>
<feature type="transmembrane region" description="Helical" evidence="10">
    <location>
        <begin position="120"/>
        <end position="138"/>
    </location>
</feature>
<dbReference type="Gene3D" id="3.40.50.300">
    <property type="entry name" value="P-loop containing nucleotide triphosphate hydrolases"/>
    <property type="match status" value="2"/>
</dbReference>
<keyword evidence="5" id="KW-0547">Nucleotide-binding</keyword>
<dbReference type="FunFam" id="1.20.1560.10:FF:000013">
    <property type="entry name" value="ABC transporter C family member 2"/>
    <property type="match status" value="1"/>
</dbReference>
<feature type="transmembrane region" description="Helical" evidence="10">
    <location>
        <begin position="295"/>
        <end position="320"/>
    </location>
</feature>
<feature type="transmembrane region" description="Helical" evidence="10">
    <location>
        <begin position="1159"/>
        <end position="1178"/>
    </location>
</feature>
<keyword evidence="13" id="KW-0378">Hydrolase</keyword>
<dbReference type="CDD" id="cd18596">
    <property type="entry name" value="ABC_6TM_VMR1_D1_like"/>
    <property type="match status" value="1"/>
</dbReference>
<dbReference type="GO" id="GO:0140359">
    <property type="term" value="F:ABC-type transporter activity"/>
    <property type="evidence" value="ECO:0007669"/>
    <property type="project" value="InterPro"/>
</dbReference>
<evidence type="ECO:0000256" key="2">
    <source>
        <dbReference type="ARBA" id="ARBA00022448"/>
    </source>
</evidence>
<dbReference type="CDD" id="cd03244">
    <property type="entry name" value="ABCC_MRP_domain2"/>
    <property type="match status" value="1"/>
</dbReference>
<dbReference type="GO" id="GO:0016020">
    <property type="term" value="C:membrane"/>
    <property type="evidence" value="ECO:0007669"/>
    <property type="project" value="UniProtKB-SubCell"/>
</dbReference>
<evidence type="ECO:0000256" key="3">
    <source>
        <dbReference type="ARBA" id="ARBA00022692"/>
    </source>
</evidence>
<feature type="domain" description="ABC transmembrane type-1" evidence="12">
    <location>
        <begin position="1034"/>
        <end position="1296"/>
    </location>
</feature>
<dbReference type="InterPro" id="IPR011527">
    <property type="entry name" value="ABC1_TM_dom"/>
</dbReference>
<gene>
    <name evidence="13" type="ORF">OH76DRAFT_1486198</name>
</gene>
<keyword evidence="6" id="KW-0067">ATP-binding</keyword>
<evidence type="ECO:0000256" key="8">
    <source>
        <dbReference type="ARBA" id="ARBA00023136"/>
    </source>
</evidence>
<keyword evidence="4" id="KW-0677">Repeat</keyword>
<dbReference type="PROSITE" id="PS50929">
    <property type="entry name" value="ABC_TM1F"/>
    <property type="match status" value="2"/>
</dbReference>
<dbReference type="GO" id="GO:0016887">
    <property type="term" value="F:ATP hydrolysis activity"/>
    <property type="evidence" value="ECO:0007669"/>
    <property type="project" value="InterPro"/>
</dbReference>
<dbReference type="PROSITE" id="PS00211">
    <property type="entry name" value="ABC_TRANSPORTER_1"/>
    <property type="match status" value="1"/>
</dbReference>
<dbReference type="Proteomes" id="UP000256964">
    <property type="component" value="Unassembled WGS sequence"/>
</dbReference>
<feature type="transmembrane region" description="Helical" evidence="10">
    <location>
        <begin position="1016"/>
        <end position="1040"/>
    </location>
</feature>
<keyword evidence="2" id="KW-0813">Transport</keyword>
<dbReference type="STRING" id="139420.A0A371CZ33"/>
<feature type="transmembrane region" description="Helical" evidence="10">
    <location>
        <begin position="610"/>
        <end position="630"/>
    </location>
</feature>
<feature type="region of interest" description="Disordered" evidence="9">
    <location>
        <begin position="964"/>
        <end position="983"/>
    </location>
</feature>
<evidence type="ECO:0000256" key="9">
    <source>
        <dbReference type="SAM" id="MobiDB-lite"/>
    </source>
</evidence>
<comment type="subcellular location">
    <subcellularLocation>
        <location evidence="1">Membrane</location>
        <topology evidence="1">Multi-pass membrane protein</topology>
    </subcellularLocation>
</comment>
<dbReference type="SMART" id="SM00382">
    <property type="entry name" value="AAA"/>
    <property type="match status" value="2"/>
</dbReference>
<dbReference type="InterPro" id="IPR017871">
    <property type="entry name" value="ABC_transporter-like_CS"/>
</dbReference>
<feature type="transmembrane region" description="Helical" evidence="10">
    <location>
        <begin position="26"/>
        <end position="46"/>
    </location>
</feature>
<keyword evidence="3 10" id="KW-0812">Transmembrane</keyword>
<dbReference type="Gene3D" id="1.20.1560.10">
    <property type="entry name" value="ABC transporter type 1, transmembrane domain"/>
    <property type="match status" value="3"/>
</dbReference>
<dbReference type="InterPro" id="IPR003593">
    <property type="entry name" value="AAA+_ATPase"/>
</dbReference>
<dbReference type="InterPro" id="IPR036640">
    <property type="entry name" value="ABC1_TM_sf"/>
</dbReference>
<feature type="compositionally biased region" description="Polar residues" evidence="9">
    <location>
        <begin position="431"/>
        <end position="443"/>
    </location>
</feature>
<organism evidence="13 14">
    <name type="scientific">Lentinus brumalis</name>
    <dbReference type="NCBI Taxonomy" id="2498619"/>
    <lineage>
        <taxon>Eukaryota</taxon>
        <taxon>Fungi</taxon>
        <taxon>Dikarya</taxon>
        <taxon>Basidiomycota</taxon>
        <taxon>Agaricomycotina</taxon>
        <taxon>Agaricomycetes</taxon>
        <taxon>Polyporales</taxon>
        <taxon>Polyporaceae</taxon>
        <taxon>Lentinus</taxon>
    </lineage>
</organism>
<name>A0A371CZ33_9APHY</name>
<evidence type="ECO:0000256" key="4">
    <source>
        <dbReference type="ARBA" id="ARBA00022737"/>
    </source>
</evidence>
<dbReference type="Pfam" id="PF00005">
    <property type="entry name" value="ABC_tran"/>
    <property type="match status" value="2"/>
</dbReference>
<accession>A0A371CZ33</accession>
<dbReference type="PANTHER" id="PTHR24223:SF356">
    <property type="entry name" value="ATP-BINDING CASSETTE TRANSPORTER ABC4"/>
    <property type="match status" value="1"/>
</dbReference>
<dbReference type="InterPro" id="IPR050173">
    <property type="entry name" value="ABC_transporter_C-like"/>
</dbReference>
<evidence type="ECO:0000313" key="13">
    <source>
        <dbReference type="EMBL" id="RDX45541.1"/>
    </source>
</evidence>
<evidence type="ECO:0000259" key="11">
    <source>
        <dbReference type="PROSITE" id="PS50893"/>
    </source>
</evidence>
<feature type="transmembrane region" description="Helical" evidence="10">
    <location>
        <begin position="150"/>
        <end position="168"/>
    </location>
</feature>
<evidence type="ECO:0000259" key="12">
    <source>
        <dbReference type="PROSITE" id="PS50929"/>
    </source>
</evidence>
<dbReference type="SUPFAM" id="SSF90123">
    <property type="entry name" value="ABC transporter transmembrane region"/>
    <property type="match status" value="2"/>
</dbReference>
<feature type="region of interest" description="Disordered" evidence="9">
    <location>
        <begin position="392"/>
        <end position="469"/>
    </location>
</feature>
<evidence type="ECO:0000256" key="5">
    <source>
        <dbReference type="ARBA" id="ARBA00022741"/>
    </source>
</evidence>
<feature type="transmembrane region" description="Helical" evidence="10">
    <location>
        <begin position="188"/>
        <end position="207"/>
    </location>
</feature>
<feature type="compositionally biased region" description="Low complexity" evidence="9">
    <location>
        <begin position="395"/>
        <end position="412"/>
    </location>
</feature>
<proteinExistence type="predicted"/>
<reference evidence="13 14" key="1">
    <citation type="journal article" date="2018" name="Biotechnol. Biofuels">
        <title>Integrative visual omics of the white-rot fungus Polyporus brumalis exposes the biotechnological potential of its oxidative enzymes for delignifying raw plant biomass.</title>
        <authorList>
            <person name="Miyauchi S."/>
            <person name="Rancon A."/>
            <person name="Drula E."/>
            <person name="Hage H."/>
            <person name="Chaduli D."/>
            <person name="Favel A."/>
            <person name="Grisel S."/>
            <person name="Henrissat B."/>
            <person name="Herpoel-Gimbert I."/>
            <person name="Ruiz-Duenas F.J."/>
            <person name="Chevret D."/>
            <person name="Hainaut M."/>
            <person name="Lin J."/>
            <person name="Wang M."/>
            <person name="Pangilinan J."/>
            <person name="Lipzen A."/>
            <person name="Lesage-Meessen L."/>
            <person name="Navarro D."/>
            <person name="Riley R."/>
            <person name="Grigoriev I.V."/>
            <person name="Zhou S."/>
            <person name="Raouche S."/>
            <person name="Rosso M.N."/>
        </authorList>
    </citation>
    <scope>NUCLEOTIDE SEQUENCE [LARGE SCALE GENOMIC DNA]</scope>
    <source>
        <strain evidence="13 14">BRFM 1820</strain>
    </source>
</reference>
<dbReference type="PROSITE" id="PS50893">
    <property type="entry name" value="ABC_TRANSPORTER_2"/>
    <property type="match status" value="2"/>
</dbReference>
<feature type="transmembrane region" description="Helical" evidence="10">
    <location>
        <begin position="82"/>
        <end position="108"/>
    </location>
</feature>
<feature type="transmembrane region" description="Helical" evidence="10">
    <location>
        <begin position="1060"/>
        <end position="1082"/>
    </location>
</feature>
<protein>
    <submittedName>
        <fullName evidence="13">P-loop containing nucleoside triphosphate hydrolase protein</fullName>
    </submittedName>
</protein>
<evidence type="ECO:0000256" key="6">
    <source>
        <dbReference type="ARBA" id="ARBA00022840"/>
    </source>
</evidence>
<keyword evidence="8 10" id="KW-0472">Membrane</keyword>
<feature type="domain" description="ABC transmembrane type-1" evidence="12">
    <location>
        <begin position="301"/>
        <end position="666"/>
    </location>
</feature>
<sequence length="1569" mass="171972">MSQVPLIAEYATGILSVPDSIWQDSLIYPAYAAGISLLVLIASAFCDRFLTPKSSALCASETLAIPATSSSLRRRIESIGGLAIFVYRIVQLLATLPLLGISIAQFVSDDSPTALTASRTLQAVQIAIYVYLSVLGSLQVFSQESLSRRVHVHASWLLFLLWAVYLYRDVWPVATVNLAPADKAEGRLLWAKIALLSVAGFVVPIVIPKKYIPVDPEEPVEPNPEQTASFLSFNTYTFIAPVIWRAYNMRHLPYDLLPPLPDYDHLKNIAGWSFPRLDPLISKSRRHVGLKLIRVFWIELLILAAMAVTAVIGQFAAPIAINNLLTYFENGGEGSTVKPWFWIALLFFGRIFQTICDQWFIFTTSKVNVRVQAIITELVFEHALRVRMKAGTNGGADSSAATTATTTPDSASQVGDEVAASDAGEGDTVADRSTTSSATIVPPSSTSSKGKGKAQPEPATAKTDVQADAPKAQEKNIVGRINNLVTSDLSSLDNSSMNLIYSTVESPFQIVLCMTFLYRILGWSTFVGIAAMILSLPLPGFITARLQGTQREKMERTDSRVQSVTEMMNVIRMVKLFGWESRIATQLNEKRELELVSVKKNRLYGMANDICNYLIPIVIMLATFSTYTIFMKGELTASKVFSAISVFDMLRVNIQATFWCIPSLVQANVALERISDFLYNTELIDEYTKPEHPENAEILNTSVPEEHKDSVGIRHASFTWAADSASAAVTPGGTRRRTFVLSIDDEVFFHRGKINLIVGPTGAGKTSLLMALLGEMHYIPQGPDSFVNLPRDGGVAYAAQESWVQNDTIKNNIVFGSTFDEVRYNKVLDQCALKRDLELFDAGDLTEVGEKGLTLSGGQKARITLARAVYSSAEIVLLDDILAALDVHTARHIVEKCLKGDLIEGRTVILVTHNVAMVSPVADFLVDIGSDGRILSQGSLSAALSKDSKLLQEVEEEQQVLEKVEQEIDPSAETEKATEAQKSTGKLTVAEEVQEGHVGWDAVKLFLANVSQRPSVFWIVYIFGCTAKFLFPNIQTWYLGVWAAQYETHPANEVDVGHYLTVYTALVGAGSVFSAFCVYYYVFGSIRASTIIHQKLVVSILGTTLRWLDKTPTARIIARCTEDIQTLDNRFSRALEGVVDIFVYLLLKMFGVVVFSPVFIFPALLVAAGGAICGNIYMKAQLCVKREMSNAKAPVLGHFGAAISGITSIRAFGVQEAFKAEACRRIDRYSRVAITHNTLNRWIMFRVDTLGVLFTASLAVYLTYFSRLSASNTGFSFAMAAAFSGVILAAVRMFNEAEVSGNSLERIQQYLVIEQEPKPTPDGVPPAYWPASGKLEVDELSARYSSDGPKVLHNISFNVASGERVGIGLVRYDGLPTDKLNLDALRSNITIIPQVPELLSGTLRQNLDPFSEHDDAVLNAALRSAGLFSVQDEHDQSRITLDSQIAGGGANLSIGQRQILALARAIVRRSKLLILDEATSAIDYETDTIIQTSLRTELGKDVTLLTVAHRLQTIMDSDKIMVLDAGRIVEIGKPSELLKNEKGLLRALVDESGDKDKLYAMANASSGSS</sequence>
<evidence type="ECO:0000256" key="10">
    <source>
        <dbReference type="SAM" id="Phobius"/>
    </source>
</evidence>
<dbReference type="PANTHER" id="PTHR24223">
    <property type="entry name" value="ATP-BINDING CASSETTE SUB-FAMILY C"/>
    <property type="match status" value="1"/>
</dbReference>
<feature type="domain" description="ABC transporter" evidence="11">
    <location>
        <begin position="1335"/>
        <end position="1550"/>
    </location>
</feature>
<evidence type="ECO:0000313" key="14">
    <source>
        <dbReference type="Proteomes" id="UP000256964"/>
    </source>
</evidence>
<dbReference type="InterPro" id="IPR003439">
    <property type="entry name" value="ABC_transporter-like_ATP-bd"/>
</dbReference>
<dbReference type="CDD" id="cd03250">
    <property type="entry name" value="ABCC_MRP_domain1"/>
    <property type="match status" value="1"/>
</dbReference>
<dbReference type="SUPFAM" id="SSF52540">
    <property type="entry name" value="P-loop containing nucleoside triphosphate hydrolases"/>
    <property type="match status" value="2"/>
</dbReference>